<evidence type="ECO:0000256" key="7">
    <source>
        <dbReference type="ARBA" id="ARBA00023015"/>
    </source>
</evidence>
<dbReference type="GO" id="GO:0005634">
    <property type="term" value="C:nucleus"/>
    <property type="evidence" value="ECO:0007669"/>
    <property type="project" value="UniProtKB-SubCell"/>
</dbReference>
<evidence type="ECO:0000259" key="13">
    <source>
        <dbReference type="PROSITE" id="PS51061"/>
    </source>
</evidence>
<dbReference type="PANTHER" id="PTHR12360">
    <property type="entry name" value="NUCLEAR TRANSCRIPTION FACTOR, X-BOX BINDING 1 NFX1"/>
    <property type="match status" value="1"/>
</dbReference>
<gene>
    <name evidence="14" type="ORF">PUMCH_002903</name>
</gene>
<evidence type="ECO:0000256" key="6">
    <source>
        <dbReference type="ARBA" id="ARBA00022833"/>
    </source>
</evidence>
<keyword evidence="9" id="KW-0539">Nucleus</keyword>
<evidence type="ECO:0000256" key="8">
    <source>
        <dbReference type="ARBA" id="ARBA00023163"/>
    </source>
</evidence>
<keyword evidence="8" id="KW-0804">Transcription</keyword>
<dbReference type="Gene3D" id="3.30.1370.50">
    <property type="entry name" value="R3H-like domain"/>
    <property type="match status" value="1"/>
</dbReference>
<dbReference type="GO" id="GO:0000977">
    <property type="term" value="F:RNA polymerase II transcription regulatory region sequence-specific DNA binding"/>
    <property type="evidence" value="ECO:0007669"/>
    <property type="project" value="TreeGrafter"/>
</dbReference>
<dbReference type="GO" id="GO:0000122">
    <property type="term" value="P:negative regulation of transcription by RNA polymerase II"/>
    <property type="evidence" value="ECO:0007669"/>
    <property type="project" value="TreeGrafter"/>
</dbReference>
<protein>
    <recommendedName>
        <fullName evidence="16">R3H domain-containing protein</fullName>
    </recommendedName>
</protein>
<dbReference type="Pfam" id="PF01424">
    <property type="entry name" value="R3H"/>
    <property type="match status" value="1"/>
</dbReference>
<evidence type="ECO:0000256" key="11">
    <source>
        <dbReference type="SAM" id="MobiDB-lite"/>
    </source>
</evidence>
<keyword evidence="3" id="KW-0479">Metal-binding</keyword>
<dbReference type="PANTHER" id="PTHR12360:SF12">
    <property type="entry name" value="TRANSCRIPTIONAL REPRESSOR NF-X1"/>
    <property type="match status" value="1"/>
</dbReference>
<dbReference type="SMART" id="SM00438">
    <property type="entry name" value="ZnF_NFX"/>
    <property type="match status" value="7"/>
</dbReference>
<feature type="compositionally biased region" description="Low complexity" evidence="11">
    <location>
        <begin position="26"/>
        <end position="48"/>
    </location>
</feature>
<dbReference type="GO" id="GO:0000981">
    <property type="term" value="F:DNA-binding transcription factor activity, RNA polymerase II-specific"/>
    <property type="evidence" value="ECO:0007669"/>
    <property type="project" value="TreeGrafter"/>
</dbReference>
<keyword evidence="15" id="KW-1185">Reference proteome</keyword>
<organism evidence="14 15">
    <name type="scientific">Australozyma saopauloensis</name>
    <dbReference type="NCBI Taxonomy" id="291208"/>
    <lineage>
        <taxon>Eukaryota</taxon>
        <taxon>Fungi</taxon>
        <taxon>Dikarya</taxon>
        <taxon>Ascomycota</taxon>
        <taxon>Saccharomycotina</taxon>
        <taxon>Pichiomycetes</taxon>
        <taxon>Metschnikowiaceae</taxon>
        <taxon>Australozyma</taxon>
    </lineage>
</organism>
<dbReference type="GO" id="GO:0008270">
    <property type="term" value="F:zinc ion binding"/>
    <property type="evidence" value="ECO:0007669"/>
    <property type="project" value="UniProtKB-KW"/>
</dbReference>
<evidence type="ECO:0000256" key="10">
    <source>
        <dbReference type="PROSITE-ProRule" id="PRU00175"/>
    </source>
</evidence>
<feature type="compositionally biased region" description="Acidic residues" evidence="11">
    <location>
        <begin position="49"/>
        <end position="64"/>
    </location>
</feature>
<keyword evidence="7" id="KW-0805">Transcription regulation</keyword>
<comment type="similarity">
    <text evidence="2">Belongs to the NFX1 family.</text>
</comment>
<dbReference type="PROSITE" id="PS51061">
    <property type="entry name" value="R3H"/>
    <property type="match status" value="1"/>
</dbReference>
<dbReference type="InterPro" id="IPR001374">
    <property type="entry name" value="R3H_dom"/>
</dbReference>
<dbReference type="EMBL" id="CP138896">
    <property type="protein sequence ID" value="WPK25583.1"/>
    <property type="molecule type" value="Genomic_DNA"/>
</dbReference>
<keyword evidence="5 10" id="KW-0863">Zinc-finger</keyword>
<dbReference type="InterPro" id="IPR034078">
    <property type="entry name" value="NFX1_fam"/>
</dbReference>
<evidence type="ECO:0000256" key="4">
    <source>
        <dbReference type="ARBA" id="ARBA00022737"/>
    </source>
</evidence>
<feature type="domain" description="RING-type" evidence="12">
    <location>
        <begin position="87"/>
        <end position="137"/>
    </location>
</feature>
<evidence type="ECO:0008006" key="16">
    <source>
        <dbReference type="Google" id="ProtNLM"/>
    </source>
</evidence>
<evidence type="ECO:0000313" key="14">
    <source>
        <dbReference type="EMBL" id="WPK25583.1"/>
    </source>
</evidence>
<dbReference type="PROSITE" id="PS50089">
    <property type="entry name" value="ZF_RING_2"/>
    <property type="match status" value="1"/>
</dbReference>
<evidence type="ECO:0000256" key="3">
    <source>
        <dbReference type="ARBA" id="ARBA00022723"/>
    </source>
</evidence>
<dbReference type="SUPFAM" id="SSF82708">
    <property type="entry name" value="R3H domain"/>
    <property type="match status" value="1"/>
</dbReference>
<evidence type="ECO:0000256" key="5">
    <source>
        <dbReference type="ARBA" id="ARBA00022771"/>
    </source>
</evidence>
<sequence>MSGLPPEPPEEPPSAHVGTVEMAANELSSANSSKSSFEEATPDISESNLDLDSESDLETELDSDLEQVDESLASTIVQEIEEGVYVCLVCTCEIDRHSQIWSCLDCYRVYDLECIRDWATRGSSTTAERRWRCPACHVEHKKLPERFTCWCGRKTNPRPDSMISFSCGNSCGHKYDTCVHQCMVQCHPGKHPTCGAMGPTMRCKCGAESQQLPCLMTPYETGWQCDSPCEVVVCSMGHRCPQKECHEGLCGACSEQISVLCYCGHETVETACSETVPRLGYKEDGSEIVGGVSCGRTVRSFYDCETHFEDLPCLPLPRNKPHCKLSPDVVKSCYCGKTAQSNINRTKCTDPMPVCNNPCGKKLGCGCLCKAQCHSGPCECYNSQPVKCGCGNCTFLVPCRAIEQGFIPKCLHKCTALLSCRKHVHKAVCCEFEQTALGREREMKRQIRNNLRANFNDQILTMELCHICTRDCNQLKKCGIHRCEALCHSGPCGVCLESSAEDLVCNCGKTVIPAPVRCGTKIQCTEQCIRIPACGHRPGRHQCHEDDVPCPRCTQPVTRRCECGLKEVKNVLCSVKSVSCGTICNVRKDCGHPCNRACLKECSAGDHAPVSQCPFECRKIRNFCPHMCSSRCHSGKNTSCDNVKCVQKVKLKCSCGNLEQTAVCGAFEGNYSVIGKCIPCDDDCAVKAREKELRAAFNVSLPPEPVYNEHVTSVYRRQRNWCRQTELKLLEFVSNYKDMVAAEVEPQKSLHFPAMLKPQRDFIHHLSESFNLYCESYDKEPNRAVFVHITDNTTEPSETIEQAVAHQDDSLRKAQFMEELRQKRLDDGFHNAILIKDVFFGVSKEDVERHVSNLLAPHPEVGDIVILWVKDSTYAFTAPYFATMDQEKENLLFKLLSLFKEKLRDNLVAFDCRMCLLDDDMTNVLKVDSANVMKEPLSKSAKQVDANAFAVLEQSMQ</sequence>
<dbReference type="CDD" id="cd06008">
    <property type="entry name" value="NF-X1-zinc-finger"/>
    <property type="match status" value="3"/>
</dbReference>
<proteinExistence type="inferred from homology"/>
<evidence type="ECO:0000313" key="15">
    <source>
        <dbReference type="Proteomes" id="UP001338582"/>
    </source>
</evidence>
<dbReference type="RefSeq" id="XP_062877965.1">
    <property type="nucleotide sequence ID" value="XM_063021895.1"/>
</dbReference>
<name>A0AAX4HAJ2_9ASCO</name>
<dbReference type="GeneID" id="88173967"/>
<evidence type="ECO:0000259" key="12">
    <source>
        <dbReference type="PROSITE" id="PS50089"/>
    </source>
</evidence>
<evidence type="ECO:0000256" key="1">
    <source>
        <dbReference type="ARBA" id="ARBA00004123"/>
    </source>
</evidence>
<dbReference type="Pfam" id="PF01422">
    <property type="entry name" value="zf-NF-X1"/>
    <property type="match status" value="3"/>
</dbReference>
<dbReference type="InterPro" id="IPR001841">
    <property type="entry name" value="Znf_RING"/>
</dbReference>
<feature type="region of interest" description="Disordered" evidence="11">
    <location>
        <begin position="26"/>
        <end position="64"/>
    </location>
</feature>
<dbReference type="KEGG" id="asau:88173967"/>
<reference evidence="14 15" key="1">
    <citation type="submission" date="2023-10" db="EMBL/GenBank/DDBJ databases">
        <title>Draft Genome Sequence of Candida saopaulonensis from a very Premature Infant with Sepsis.</title>
        <authorList>
            <person name="Ning Y."/>
            <person name="Dai R."/>
            <person name="Xiao M."/>
            <person name="Xu Y."/>
            <person name="Yan Q."/>
            <person name="Zhang L."/>
        </authorList>
    </citation>
    <scope>NUCLEOTIDE SEQUENCE [LARGE SCALE GENOMIC DNA]</scope>
    <source>
        <strain evidence="14 15">19XY460</strain>
    </source>
</reference>
<comment type="subcellular location">
    <subcellularLocation>
        <location evidence="1">Nucleus</location>
    </subcellularLocation>
</comment>
<dbReference type="InterPro" id="IPR036867">
    <property type="entry name" value="R3H_dom_sf"/>
</dbReference>
<feature type="domain" description="R3H" evidence="13">
    <location>
        <begin position="726"/>
        <end position="791"/>
    </location>
</feature>
<dbReference type="Proteomes" id="UP001338582">
    <property type="component" value="Chromosome 3"/>
</dbReference>
<dbReference type="AlphaFoldDB" id="A0AAX4HAJ2"/>
<keyword evidence="6" id="KW-0862">Zinc</keyword>
<evidence type="ECO:0000256" key="2">
    <source>
        <dbReference type="ARBA" id="ARBA00007269"/>
    </source>
</evidence>
<evidence type="ECO:0000256" key="9">
    <source>
        <dbReference type="ARBA" id="ARBA00023242"/>
    </source>
</evidence>
<dbReference type="InterPro" id="IPR000967">
    <property type="entry name" value="Znf_NFX1"/>
</dbReference>
<keyword evidence="4" id="KW-0677">Repeat</keyword>
<accession>A0AAX4HAJ2</accession>